<dbReference type="eggNOG" id="COG4640">
    <property type="taxonomic scope" value="Bacteria"/>
</dbReference>
<keyword evidence="1" id="KW-1133">Transmembrane helix</keyword>
<evidence type="ECO:0000313" key="4">
    <source>
        <dbReference type="Proteomes" id="UP000019102"/>
    </source>
</evidence>
<keyword evidence="1" id="KW-0812">Transmembrane</keyword>
<evidence type="ECO:0000313" key="3">
    <source>
        <dbReference type="EMBL" id="GAE91828.1"/>
    </source>
</evidence>
<organism evidence="3 4">
    <name type="scientific">Gracilibacillus boraciitolerans JCM 21714</name>
    <dbReference type="NCBI Taxonomy" id="1298598"/>
    <lineage>
        <taxon>Bacteria</taxon>
        <taxon>Bacillati</taxon>
        <taxon>Bacillota</taxon>
        <taxon>Bacilli</taxon>
        <taxon>Bacillales</taxon>
        <taxon>Bacillaceae</taxon>
        <taxon>Gracilibacillus</taxon>
    </lineage>
</organism>
<reference evidence="3 4" key="1">
    <citation type="journal article" date="2014" name="Genome Announc.">
        <title>Draft Genome Sequence of the Boron-Tolerant and Moderately Halotolerant Bacterium Gracilibacillus boraciitolerans JCM 21714T.</title>
        <authorList>
            <person name="Ahmed I."/>
            <person name="Oshima K."/>
            <person name="Suda W."/>
            <person name="Kitamura K."/>
            <person name="Iida T."/>
            <person name="Ohmori Y."/>
            <person name="Fujiwara T."/>
            <person name="Hattori M."/>
            <person name="Ohkuma M."/>
        </authorList>
    </citation>
    <scope>NUCLEOTIDE SEQUENCE [LARGE SCALE GENOMIC DNA]</scope>
    <source>
        <strain evidence="3 4">JCM 21714</strain>
    </source>
</reference>
<feature type="domain" description="Zinc-ribbon" evidence="2">
    <location>
        <begin position="3"/>
        <end position="25"/>
    </location>
</feature>
<sequence>MSFCPNCGGQVQESETFCVYCGKRLPADLNERTVPKKPTTKWWLLPTLSLVIASIIIISIPIFTNYQSNQAKSLYQDAKDMALIGDYSQAHHILQQAIDYKKQFPAAIEVISFLNIATNVESDLQNVEKLNKQKKFEKAFDIIQQAERDIQNYNGDLVDQLIINILATKNQTILEQSSYKFNNDPTVEDLKNLFWEMEEISDEKAIVLKEQIQEKLIAMTYQKATTLLDDLQFSRAMRVIDDTLYVIENSEQLESLKATVNKEKTAFETVQEQRIEQALSVFEKEQEVNESNAIEQIDIKLTEDKDKWVINGTLKSVATVPIHSILVSYSISDKHDQIVLENEIYVYPETLYPDEFGNFEFTHFDIPADHVGLTAKIEEITWYLE</sequence>
<evidence type="ECO:0000256" key="1">
    <source>
        <dbReference type="SAM" id="Phobius"/>
    </source>
</evidence>
<dbReference type="Pfam" id="PF13240">
    <property type="entry name" value="Zn_Ribbon_1"/>
    <property type="match status" value="1"/>
</dbReference>
<dbReference type="STRING" id="1298598.JCM21714_787"/>
<proteinExistence type="predicted"/>
<feature type="transmembrane region" description="Helical" evidence="1">
    <location>
        <begin position="42"/>
        <end position="63"/>
    </location>
</feature>
<dbReference type="OrthoDB" id="1822804at2"/>
<dbReference type="InterPro" id="IPR026870">
    <property type="entry name" value="Zinc_ribbon_dom"/>
</dbReference>
<dbReference type="AlphaFoldDB" id="W4VG88"/>
<keyword evidence="4" id="KW-1185">Reference proteome</keyword>
<dbReference type="RefSeq" id="WP_035721724.1">
    <property type="nucleotide sequence ID" value="NZ_BAVS01000001.1"/>
</dbReference>
<gene>
    <name evidence="3" type="ORF">JCM21714_787</name>
</gene>
<protein>
    <recommendedName>
        <fullName evidence="2">Zinc-ribbon domain-containing protein</fullName>
    </recommendedName>
</protein>
<dbReference type="Proteomes" id="UP000019102">
    <property type="component" value="Unassembled WGS sequence"/>
</dbReference>
<accession>W4VG88</accession>
<comment type="caution">
    <text evidence="3">The sequence shown here is derived from an EMBL/GenBank/DDBJ whole genome shotgun (WGS) entry which is preliminary data.</text>
</comment>
<dbReference type="EMBL" id="BAVS01000001">
    <property type="protein sequence ID" value="GAE91828.1"/>
    <property type="molecule type" value="Genomic_DNA"/>
</dbReference>
<keyword evidence="1" id="KW-0472">Membrane</keyword>
<evidence type="ECO:0000259" key="2">
    <source>
        <dbReference type="Pfam" id="PF13240"/>
    </source>
</evidence>
<name>W4VG88_9BACI</name>